<feature type="non-terminal residue" evidence="2">
    <location>
        <position position="259"/>
    </location>
</feature>
<reference evidence="2 3" key="1">
    <citation type="journal article" date="2020" name="bioRxiv">
        <title>Metabolic contributions of an alphaproteobacterial endosymbiont in the apicomplexan Cardiosporidium cionae.</title>
        <authorList>
            <person name="Hunter E.S."/>
            <person name="Paight C.J."/>
            <person name="Lane C.E."/>
        </authorList>
    </citation>
    <scope>NUCLEOTIDE SEQUENCE [LARGE SCALE GENOMIC DNA]</scope>
    <source>
        <strain evidence="2">ESH_2018</strain>
    </source>
</reference>
<keyword evidence="2" id="KW-0808">Transferase</keyword>
<dbReference type="Gene3D" id="3.40.50.300">
    <property type="entry name" value="P-loop containing nucleotide triphosphate hydrolases"/>
    <property type="match status" value="1"/>
</dbReference>
<dbReference type="EMBL" id="JADAQX010000180">
    <property type="protein sequence ID" value="KAF8821440.1"/>
    <property type="molecule type" value="Genomic_DNA"/>
</dbReference>
<organism evidence="2 3">
    <name type="scientific">Cardiosporidium cionae</name>
    <dbReference type="NCBI Taxonomy" id="476202"/>
    <lineage>
        <taxon>Eukaryota</taxon>
        <taxon>Sar</taxon>
        <taxon>Alveolata</taxon>
        <taxon>Apicomplexa</taxon>
        <taxon>Aconoidasida</taxon>
        <taxon>Nephromycida</taxon>
        <taxon>Cardiosporidium</taxon>
    </lineage>
</organism>
<dbReference type="SUPFAM" id="SSF52540">
    <property type="entry name" value="P-loop containing nucleoside triphosphate hydrolases"/>
    <property type="match status" value="1"/>
</dbReference>
<evidence type="ECO:0000259" key="1">
    <source>
        <dbReference type="Pfam" id="PF13087"/>
    </source>
</evidence>
<protein>
    <submittedName>
        <fullName evidence="2">Rna-directed Rna polymerase</fullName>
    </submittedName>
</protein>
<gene>
    <name evidence="2" type="ORF">IE077_002023</name>
</gene>
<name>A0ABQ7JCT7_9APIC</name>
<sequence length="259" mass="30001">NYNISLFQRLEGVNFKVNILSTQYRMHPEISRFPSTTFYNSQLKDAENILQLAIPPFPWNTIPLFKPLVFFTIDSQHVEEGSSLINTEEAFFAVQLLDLLRSVLLEVGPSNPPWTQRVAIISPYSMQVQRIRRLVKSLLGIPMGKLCPIDVNTVDGFQGREKDFVIFSAVRAHFVGDGSTKKKSIGFLADERRMNVALTRARLNLWVIGNGRFLMGNPHWCQFWKHCCNTETLFNVNFERLPQKDYLKRWLCGFFKRQP</sequence>
<dbReference type="CDD" id="cd18808">
    <property type="entry name" value="SF1_C_Upf1"/>
    <property type="match status" value="1"/>
</dbReference>
<comment type="caution">
    <text evidence="2">The sequence shown here is derived from an EMBL/GenBank/DDBJ whole genome shotgun (WGS) entry which is preliminary data.</text>
</comment>
<proteinExistence type="predicted"/>
<dbReference type="PANTHER" id="PTHR10887">
    <property type="entry name" value="DNA2/NAM7 HELICASE FAMILY"/>
    <property type="match status" value="1"/>
</dbReference>
<keyword evidence="2" id="KW-0696">RNA-directed RNA polymerase</keyword>
<evidence type="ECO:0000313" key="2">
    <source>
        <dbReference type="EMBL" id="KAF8821440.1"/>
    </source>
</evidence>
<keyword evidence="3" id="KW-1185">Reference proteome</keyword>
<dbReference type="InterPro" id="IPR047187">
    <property type="entry name" value="SF1_C_Upf1"/>
</dbReference>
<dbReference type="InterPro" id="IPR045055">
    <property type="entry name" value="DNA2/NAM7-like"/>
</dbReference>
<dbReference type="PANTHER" id="PTHR10887:SF495">
    <property type="entry name" value="HELICASE SENATAXIN ISOFORM X1-RELATED"/>
    <property type="match status" value="1"/>
</dbReference>
<evidence type="ECO:0000313" key="3">
    <source>
        <dbReference type="Proteomes" id="UP000823046"/>
    </source>
</evidence>
<dbReference type="Proteomes" id="UP000823046">
    <property type="component" value="Unassembled WGS sequence"/>
</dbReference>
<dbReference type="Pfam" id="PF13087">
    <property type="entry name" value="AAA_12"/>
    <property type="match status" value="1"/>
</dbReference>
<keyword evidence="2" id="KW-0548">Nucleotidyltransferase</keyword>
<accession>A0ABQ7JCT7</accession>
<dbReference type="InterPro" id="IPR041679">
    <property type="entry name" value="DNA2/NAM7-like_C"/>
</dbReference>
<feature type="non-terminal residue" evidence="2">
    <location>
        <position position="1"/>
    </location>
</feature>
<dbReference type="InterPro" id="IPR027417">
    <property type="entry name" value="P-loop_NTPase"/>
</dbReference>
<dbReference type="GO" id="GO:0003968">
    <property type="term" value="F:RNA-directed RNA polymerase activity"/>
    <property type="evidence" value="ECO:0007669"/>
    <property type="project" value="UniProtKB-KW"/>
</dbReference>
<feature type="domain" description="DNA2/NAM7 helicase-like C-terminal" evidence="1">
    <location>
        <begin position="2"/>
        <end position="210"/>
    </location>
</feature>